<organism evidence="1 2">
    <name type="scientific">Globodera pallida</name>
    <name type="common">Potato cyst nematode worm</name>
    <name type="synonym">Heterodera pallida</name>
    <dbReference type="NCBI Taxonomy" id="36090"/>
    <lineage>
        <taxon>Eukaryota</taxon>
        <taxon>Metazoa</taxon>
        <taxon>Ecdysozoa</taxon>
        <taxon>Nematoda</taxon>
        <taxon>Chromadorea</taxon>
        <taxon>Rhabditida</taxon>
        <taxon>Tylenchina</taxon>
        <taxon>Tylenchomorpha</taxon>
        <taxon>Tylenchoidea</taxon>
        <taxon>Heteroderidae</taxon>
        <taxon>Heteroderinae</taxon>
        <taxon>Globodera</taxon>
    </lineage>
</organism>
<evidence type="ECO:0000313" key="2">
    <source>
        <dbReference type="WBParaSite" id="GPLIN_001092500"/>
    </source>
</evidence>
<sequence>MGNPDGAQFGAWILRGESVAIQRRRAVRARFEWSAGPASMDPQVADCAAGSATDIQSIAVAPTVEVRARVLRVQQGRGAAGRRAAVSVEISLKERRHALTQRGVAGNMAGLQQRQDMRVEGLMVPGECRYEWEADGKEAVFPRRLRM</sequence>
<keyword evidence="1" id="KW-1185">Reference proteome</keyword>
<proteinExistence type="predicted"/>
<dbReference type="Proteomes" id="UP000050741">
    <property type="component" value="Unassembled WGS sequence"/>
</dbReference>
<name>A0A183CDH1_GLOPA</name>
<dbReference type="WBParaSite" id="GPLIN_001092500">
    <property type="protein sequence ID" value="GPLIN_001092500"/>
    <property type="gene ID" value="GPLIN_001092500"/>
</dbReference>
<dbReference type="AlphaFoldDB" id="A0A183CDH1"/>
<accession>A0A183CDH1</accession>
<reference evidence="1" key="1">
    <citation type="submission" date="2014-05" db="EMBL/GenBank/DDBJ databases">
        <title>The genome and life-stage specific transcriptomes of Globodera pallida elucidate key aspects of plant parasitism by a cyst nematode.</title>
        <authorList>
            <person name="Cotton J.A."/>
            <person name="Lilley C.J."/>
            <person name="Jones L.M."/>
            <person name="Kikuchi T."/>
            <person name="Reid A.J."/>
            <person name="Thorpe P."/>
            <person name="Tsai I.J."/>
            <person name="Beasley H."/>
            <person name="Blok V."/>
            <person name="Cock P.J.A."/>
            <person name="Van den Akker S.E."/>
            <person name="Holroyd N."/>
            <person name="Hunt M."/>
            <person name="Mantelin S."/>
            <person name="Naghra H."/>
            <person name="Pain A."/>
            <person name="Palomares-Rius J.E."/>
            <person name="Zarowiecki M."/>
            <person name="Berriman M."/>
            <person name="Jones J.T."/>
            <person name="Urwin P.E."/>
        </authorList>
    </citation>
    <scope>NUCLEOTIDE SEQUENCE [LARGE SCALE GENOMIC DNA]</scope>
    <source>
        <strain evidence="1">Lindley</strain>
    </source>
</reference>
<evidence type="ECO:0000313" key="1">
    <source>
        <dbReference type="Proteomes" id="UP000050741"/>
    </source>
</evidence>
<protein>
    <submittedName>
        <fullName evidence="2">CS domain-containing protein</fullName>
    </submittedName>
</protein>
<reference evidence="2" key="2">
    <citation type="submission" date="2016-06" db="UniProtKB">
        <authorList>
            <consortium name="WormBaseParasite"/>
        </authorList>
    </citation>
    <scope>IDENTIFICATION</scope>
</reference>